<sequence length="342" mass="37041">MLACLIRPEGPLVALAVGLAAVAQLVVDRRALGSRFDGPGYRRAALGFVAVFVPLMLVYAGWRLAYFGELVPNTVRCKTGHADPFALLEAYWLAAPLSLTLAVIWPVRQLDARVLLPISFTLVYGVALIGADPLIGHDLRHFLAAHALVCVLASATALRLAAWVARGIPPRYYEPALVLLILAAATPLGGLPDSEDLHARATAYTARTRARAALGEHLERALGPGEHALLGDVGVAGWTGDAAIIDAFCLNTPAFAKPPLRGEPARQANWILDAQRPEIIVVHSRSPKKLQARGAIYRKLLADPRFHQDYVEQRRFNAKRGAFHYVVFGRRELSAPPAEPPP</sequence>
<protein>
    <submittedName>
        <fullName evidence="2">Uncharacterized protein</fullName>
    </submittedName>
</protein>
<keyword evidence="1" id="KW-0472">Membrane</keyword>
<feature type="transmembrane region" description="Helical" evidence="1">
    <location>
        <begin position="114"/>
        <end position="131"/>
    </location>
</feature>
<feature type="transmembrane region" description="Helical" evidence="1">
    <location>
        <begin position="12"/>
        <end position="32"/>
    </location>
</feature>
<evidence type="ECO:0000256" key="1">
    <source>
        <dbReference type="SAM" id="Phobius"/>
    </source>
</evidence>
<organism evidence="2 3">
    <name type="scientific">Enhygromyxa salina</name>
    <dbReference type="NCBI Taxonomy" id="215803"/>
    <lineage>
        <taxon>Bacteria</taxon>
        <taxon>Pseudomonadati</taxon>
        <taxon>Myxococcota</taxon>
        <taxon>Polyangia</taxon>
        <taxon>Nannocystales</taxon>
        <taxon>Nannocystaceae</taxon>
        <taxon>Enhygromyxa</taxon>
    </lineage>
</organism>
<gene>
    <name evidence="2" type="ORF">DB30_03271</name>
</gene>
<feature type="transmembrane region" description="Helical" evidence="1">
    <location>
        <begin position="85"/>
        <end position="107"/>
    </location>
</feature>
<comment type="caution">
    <text evidence="2">The sequence shown here is derived from an EMBL/GenBank/DDBJ whole genome shotgun (WGS) entry which is preliminary data.</text>
</comment>
<feature type="transmembrane region" description="Helical" evidence="1">
    <location>
        <begin position="143"/>
        <end position="165"/>
    </location>
</feature>
<feature type="transmembrane region" description="Helical" evidence="1">
    <location>
        <begin position="44"/>
        <end position="65"/>
    </location>
</feature>
<evidence type="ECO:0000313" key="2">
    <source>
        <dbReference type="EMBL" id="KIG11578.1"/>
    </source>
</evidence>
<dbReference type="EMBL" id="JMCC02000234">
    <property type="protein sequence ID" value="KIG11578.1"/>
    <property type="molecule type" value="Genomic_DNA"/>
</dbReference>
<keyword evidence="1" id="KW-1133">Transmembrane helix</keyword>
<dbReference type="Proteomes" id="UP000031599">
    <property type="component" value="Unassembled WGS sequence"/>
</dbReference>
<name>A0A0C1ZLF0_9BACT</name>
<keyword evidence="1" id="KW-0812">Transmembrane</keyword>
<evidence type="ECO:0000313" key="3">
    <source>
        <dbReference type="Proteomes" id="UP000031599"/>
    </source>
</evidence>
<proteinExistence type="predicted"/>
<reference evidence="2 3" key="1">
    <citation type="submission" date="2014-12" db="EMBL/GenBank/DDBJ databases">
        <title>Genome assembly of Enhygromyxa salina DSM 15201.</title>
        <authorList>
            <person name="Sharma G."/>
            <person name="Subramanian S."/>
        </authorList>
    </citation>
    <scope>NUCLEOTIDE SEQUENCE [LARGE SCALE GENOMIC DNA]</scope>
    <source>
        <strain evidence="2 3">DSM 15201</strain>
    </source>
</reference>
<dbReference type="AlphaFoldDB" id="A0A0C1ZLF0"/>
<accession>A0A0C1ZLF0</accession>